<evidence type="ECO:0000256" key="4">
    <source>
        <dbReference type="SAM" id="MobiDB-lite"/>
    </source>
</evidence>
<dbReference type="Pfam" id="PF01237">
    <property type="entry name" value="Oxysterol_BP"/>
    <property type="match status" value="1"/>
</dbReference>
<reference evidence="5 6" key="1">
    <citation type="submission" date="2014-07" db="EMBL/GenBank/DDBJ databases">
        <title>Genomic and transcriptomic analysis on Apis cerana provide comprehensive insights into honey bee biology.</title>
        <authorList>
            <person name="Diao Q."/>
            <person name="Sun L."/>
            <person name="Zheng H."/>
            <person name="Zheng H."/>
            <person name="Xu S."/>
            <person name="Wang S."/>
            <person name="Zeng Z."/>
            <person name="Hu F."/>
            <person name="Su S."/>
            <person name="Wu J."/>
        </authorList>
    </citation>
    <scope>NUCLEOTIDE SEQUENCE [LARGE SCALE GENOMIC DNA]</scope>
    <source>
        <tissue evidence="5">Pupae without intestine</tissue>
    </source>
</reference>
<dbReference type="PANTHER" id="PTHR10972:SF200">
    <property type="entry name" value="OXYSTEROL-BINDING PROTEIN-RELATED PROTEIN 9"/>
    <property type="match status" value="1"/>
</dbReference>
<dbReference type="Proteomes" id="UP000242457">
    <property type="component" value="Unassembled WGS sequence"/>
</dbReference>
<keyword evidence="3" id="KW-0813">Transport</keyword>
<dbReference type="OrthoDB" id="14833at2759"/>
<dbReference type="AlphaFoldDB" id="A0A2A3E639"/>
<name>A0A2A3E639_APICC</name>
<sequence length="436" mass="49891">MHFAIIKRFSRRRDSERSQSHVDVLNENRKQPPLPPTKGDGSVDYDALYEEESETEMDSMESHGSVVTHLLSQVKIGMDLTKVALPTFILERRSLLEMYADYFTHPDQFVSIADMPTPKDRMVQVVRWYLCSFHAGRKSGVAKKPYNPILGEIFRCYWDISNDTMDNSNDTKLVVGGPVPWCKENQLSFIAEQVSHHPPISAFYAEHYAKKISFGAHVWTKSKFLGLSIGVHNVGKGWVNVLQHGEEYVLTFPNGYGRSILTVPWIELGGTATIHCTQTGFHATVEFLTKPFYGGKRNRITCQITQPGDKKPFVVINGEWSGSMEAKWADGRTEIFADVKELHTQRKLVKPICEQEEHESRKVWRDVTVGLKINDMEKATAAKCTIEQKQRDEARIRKENNINWQTKLFKETKDGWVYIQPLADRLYFCSNQIATA</sequence>
<keyword evidence="1" id="KW-0446">Lipid-binding</keyword>
<evidence type="ECO:0000256" key="2">
    <source>
        <dbReference type="RuleBase" id="RU003844"/>
    </source>
</evidence>
<dbReference type="InterPro" id="IPR037239">
    <property type="entry name" value="OSBP_sf"/>
</dbReference>
<keyword evidence="3" id="KW-0445">Lipid transport</keyword>
<dbReference type="Gene3D" id="2.40.160.120">
    <property type="match status" value="1"/>
</dbReference>
<dbReference type="STRING" id="94128.A0A2A3E639"/>
<evidence type="ECO:0000313" key="5">
    <source>
        <dbReference type="EMBL" id="PBC27207.1"/>
    </source>
</evidence>
<gene>
    <name evidence="5" type="ORF">APICC_00330</name>
</gene>
<dbReference type="FunFam" id="3.30.70.3490:FF:000001">
    <property type="entry name" value="Oxysterol-binding protein"/>
    <property type="match status" value="1"/>
</dbReference>
<dbReference type="SUPFAM" id="SSF144000">
    <property type="entry name" value="Oxysterol-binding protein-like"/>
    <property type="match status" value="1"/>
</dbReference>
<dbReference type="InterPro" id="IPR000648">
    <property type="entry name" value="Oxysterol-bd"/>
</dbReference>
<dbReference type="FunFam" id="1.10.287.2720:FF:000001">
    <property type="entry name" value="Oxysterol-binding OBPalpha"/>
    <property type="match status" value="1"/>
</dbReference>
<dbReference type="PROSITE" id="PS01013">
    <property type="entry name" value="OSBP"/>
    <property type="match status" value="1"/>
</dbReference>
<comment type="similarity">
    <text evidence="2">Belongs to the OSBP family.</text>
</comment>
<keyword evidence="6" id="KW-1185">Reference proteome</keyword>
<evidence type="ECO:0000256" key="1">
    <source>
        <dbReference type="ARBA" id="ARBA00023121"/>
    </source>
</evidence>
<feature type="compositionally biased region" description="Basic and acidic residues" evidence="4">
    <location>
        <begin position="12"/>
        <end position="30"/>
    </location>
</feature>
<dbReference type="GO" id="GO:0006869">
    <property type="term" value="P:lipid transport"/>
    <property type="evidence" value="ECO:0007669"/>
    <property type="project" value="UniProtKB-KW"/>
</dbReference>
<dbReference type="EMBL" id="KZ288356">
    <property type="protein sequence ID" value="PBC27207.1"/>
    <property type="molecule type" value="Genomic_DNA"/>
</dbReference>
<dbReference type="GO" id="GO:0032934">
    <property type="term" value="F:sterol binding"/>
    <property type="evidence" value="ECO:0007669"/>
    <property type="project" value="TreeGrafter"/>
</dbReference>
<evidence type="ECO:0000313" key="6">
    <source>
        <dbReference type="Proteomes" id="UP000242457"/>
    </source>
</evidence>
<organism evidence="5 6">
    <name type="scientific">Apis cerana cerana</name>
    <name type="common">Oriental honeybee</name>
    <dbReference type="NCBI Taxonomy" id="94128"/>
    <lineage>
        <taxon>Eukaryota</taxon>
        <taxon>Metazoa</taxon>
        <taxon>Ecdysozoa</taxon>
        <taxon>Arthropoda</taxon>
        <taxon>Hexapoda</taxon>
        <taxon>Insecta</taxon>
        <taxon>Pterygota</taxon>
        <taxon>Neoptera</taxon>
        <taxon>Endopterygota</taxon>
        <taxon>Hymenoptera</taxon>
        <taxon>Apocrita</taxon>
        <taxon>Aculeata</taxon>
        <taxon>Apoidea</taxon>
        <taxon>Anthophila</taxon>
        <taxon>Apidae</taxon>
        <taxon>Apis</taxon>
    </lineage>
</organism>
<protein>
    <recommendedName>
        <fullName evidence="3">Oxysterol-binding protein</fullName>
    </recommendedName>
</protein>
<dbReference type="GO" id="GO:0005829">
    <property type="term" value="C:cytosol"/>
    <property type="evidence" value="ECO:0007669"/>
    <property type="project" value="TreeGrafter"/>
</dbReference>
<dbReference type="InterPro" id="IPR018494">
    <property type="entry name" value="Oxysterol-bd_CS"/>
</dbReference>
<dbReference type="PANTHER" id="PTHR10972">
    <property type="entry name" value="OXYSTEROL-BINDING PROTEIN-RELATED"/>
    <property type="match status" value="1"/>
</dbReference>
<dbReference type="FunFam" id="2.40.160.120:FF:000014">
    <property type="entry name" value="Oxysterol-binding protein"/>
    <property type="match status" value="1"/>
</dbReference>
<dbReference type="Gene3D" id="3.30.70.3490">
    <property type="match status" value="1"/>
</dbReference>
<dbReference type="GO" id="GO:0016020">
    <property type="term" value="C:membrane"/>
    <property type="evidence" value="ECO:0007669"/>
    <property type="project" value="TreeGrafter"/>
</dbReference>
<accession>A0A2A3E639</accession>
<evidence type="ECO:0000256" key="3">
    <source>
        <dbReference type="RuleBase" id="RU003845"/>
    </source>
</evidence>
<proteinExistence type="inferred from homology"/>
<feature type="region of interest" description="Disordered" evidence="4">
    <location>
        <begin position="10"/>
        <end position="44"/>
    </location>
</feature>
<dbReference type="GO" id="GO:0005794">
    <property type="term" value="C:Golgi apparatus"/>
    <property type="evidence" value="ECO:0007669"/>
    <property type="project" value="TreeGrafter"/>
</dbReference>
<dbReference type="Gene3D" id="1.10.287.2720">
    <property type="match status" value="1"/>
</dbReference>